<dbReference type="SUPFAM" id="SSF52499">
    <property type="entry name" value="Isochorismatase-like hydrolases"/>
    <property type="match status" value="1"/>
</dbReference>
<reference evidence="9 10" key="1">
    <citation type="submission" date="2017-07" db="EMBL/GenBank/DDBJ databases">
        <title>Thauera sp. KNDSS-Mac4 genome sequence and assembly.</title>
        <authorList>
            <person name="Mayilraj S."/>
        </authorList>
    </citation>
    <scope>NUCLEOTIDE SEQUENCE [LARGE SCALE GENOMIC DNA]</scope>
    <source>
        <strain evidence="9 10">KNDSS-Mac4</strain>
    </source>
</reference>
<comment type="caution">
    <text evidence="9">The sequence shown here is derived from an EMBL/GenBank/DDBJ whole genome shotgun (WGS) entry which is preliminary data.</text>
</comment>
<evidence type="ECO:0000256" key="5">
    <source>
        <dbReference type="ARBA" id="ARBA00037900"/>
    </source>
</evidence>
<name>A0A235EWM7_9RHOO</name>
<keyword evidence="10" id="KW-1185">Reference proteome</keyword>
<dbReference type="CDD" id="cd01011">
    <property type="entry name" value="nicotinamidase"/>
    <property type="match status" value="1"/>
</dbReference>
<dbReference type="OrthoDB" id="9791276at2"/>
<dbReference type="InterPro" id="IPR052347">
    <property type="entry name" value="Isochorismatase_Nicotinamidase"/>
</dbReference>
<dbReference type="Pfam" id="PF00857">
    <property type="entry name" value="Isochorismatase"/>
    <property type="match status" value="1"/>
</dbReference>
<gene>
    <name evidence="9" type="ORF">CGK74_15880</name>
</gene>
<comment type="pathway">
    <text evidence="5">Cofactor biosynthesis; nicotinate biosynthesis; nicotinate from nicotinamide: step 1/1.</text>
</comment>
<keyword evidence="3" id="KW-0479">Metal-binding</keyword>
<dbReference type="InterPro" id="IPR036380">
    <property type="entry name" value="Isochorismatase-like_sf"/>
</dbReference>
<dbReference type="EC" id="3.5.1.19" evidence="6"/>
<evidence type="ECO:0000259" key="8">
    <source>
        <dbReference type="Pfam" id="PF00857"/>
    </source>
</evidence>
<dbReference type="EMBL" id="NOIH01000026">
    <property type="protein sequence ID" value="OYD52825.1"/>
    <property type="molecule type" value="Genomic_DNA"/>
</dbReference>
<comment type="similarity">
    <text evidence="1">Belongs to the isochorismatase family.</text>
</comment>
<evidence type="ECO:0000256" key="7">
    <source>
        <dbReference type="ARBA" id="ARBA00043224"/>
    </source>
</evidence>
<evidence type="ECO:0000256" key="2">
    <source>
        <dbReference type="ARBA" id="ARBA00022642"/>
    </source>
</evidence>
<proteinExistence type="inferred from homology"/>
<dbReference type="RefSeq" id="WP_094269398.1">
    <property type="nucleotide sequence ID" value="NZ_NOIH01000026.1"/>
</dbReference>
<keyword evidence="4" id="KW-0378">Hydrolase</keyword>
<evidence type="ECO:0000256" key="4">
    <source>
        <dbReference type="ARBA" id="ARBA00022801"/>
    </source>
</evidence>
<dbReference type="GO" id="GO:0046872">
    <property type="term" value="F:metal ion binding"/>
    <property type="evidence" value="ECO:0007669"/>
    <property type="project" value="UniProtKB-KW"/>
</dbReference>
<protein>
    <recommendedName>
        <fullName evidence="6">nicotinamidase</fullName>
        <ecNumber evidence="6">3.5.1.19</ecNumber>
    </recommendedName>
    <alternativeName>
        <fullName evidence="7">Nicotinamide deamidase</fullName>
    </alternativeName>
</protein>
<dbReference type="PANTHER" id="PTHR11080">
    <property type="entry name" value="PYRAZINAMIDASE/NICOTINAMIDASE"/>
    <property type="match status" value="1"/>
</dbReference>
<evidence type="ECO:0000256" key="3">
    <source>
        <dbReference type="ARBA" id="ARBA00022723"/>
    </source>
</evidence>
<accession>A0A235EWM7</accession>
<dbReference type="InterPro" id="IPR000868">
    <property type="entry name" value="Isochorismatase-like_dom"/>
</dbReference>
<sequence>MSSTRPEEPYAAVGPLQPGDGLIIVDVQHDFLPGGALGVPQGDEIVPALNRYIERFRERGLPVILTRDWHPPDHCSFHAAGGPWPPHCIAETPGAMFAPGLRIPADAIVLSKATTPEADAYSGFQRTGLADLLHARGCRRVFIGGLATDYCVKATVRDALAAGFDAVLLRDAVRAVNVAEDDGARAVADMLAAGARETTLDQLERRVP</sequence>
<evidence type="ECO:0000313" key="10">
    <source>
        <dbReference type="Proteomes" id="UP000215181"/>
    </source>
</evidence>
<dbReference type="Gene3D" id="3.40.50.850">
    <property type="entry name" value="Isochorismatase-like"/>
    <property type="match status" value="1"/>
</dbReference>
<dbReference type="AlphaFoldDB" id="A0A235EWM7"/>
<dbReference type="GO" id="GO:0019363">
    <property type="term" value="P:pyridine nucleotide biosynthetic process"/>
    <property type="evidence" value="ECO:0007669"/>
    <property type="project" value="UniProtKB-KW"/>
</dbReference>
<dbReference type="PANTHER" id="PTHR11080:SF2">
    <property type="entry name" value="LD05707P"/>
    <property type="match status" value="1"/>
</dbReference>
<keyword evidence="2" id="KW-0662">Pyridine nucleotide biosynthesis</keyword>
<dbReference type="GO" id="GO:0008936">
    <property type="term" value="F:nicotinamidase activity"/>
    <property type="evidence" value="ECO:0007669"/>
    <property type="project" value="UniProtKB-EC"/>
</dbReference>
<feature type="domain" description="Isochorismatase-like" evidence="8">
    <location>
        <begin position="22"/>
        <end position="184"/>
    </location>
</feature>
<evidence type="ECO:0000256" key="1">
    <source>
        <dbReference type="ARBA" id="ARBA00006336"/>
    </source>
</evidence>
<dbReference type="Proteomes" id="UP000215181">
    <property type="component" value="Unassembled WGS sequence"/>
</dbReference>
<evidence type="ECO:0000313" key="9">
    <source>
        <dbReference type="EMBL" id="OYD52825.1"/>
    </source>
</evidence>
<organism evidence="9 10">
    <name type="scientific">Thauera propionica</name>
    <dbReference type="NCBI Taxonomy" id="2019431"/>
    <lineage>
        <taxon>Bacteria</taxon>
        <taxon>Pseudomonadati</taxon>
        <taxon>Pseudomonadota</taxon>
        <taxon>Betaproteobacteria</taxon>
        <taxon>Rhodocyclales</taxon>
        <taxon>Zoogloeaceae</taxon>
        <taxon>Thauera</taxon>
    </lineage>
</organism>
<evidence type="ECO:0000256" key="6">
    <source>
        <dbReference type="ARBA" id="ARBA00039017"/>
    </source>
</evidence>